<dbReference type="KEGG" id="hlt:I7X12_12415"/>
<dbReference type="GeneID" id="60589310"/>
<dbReference type="OrthoDB" id="237606at2157"/>
<evidence type="ECO:0000313" key="2">
    <source>
        <dbReference type="Proteomes" id="UP000595001"/>
    </source>
</evidence>
<dbReference type="RefSeq" id="WP_198060394.1">
    <property type="nucleotide sequence ID" value="NZ_CP065856.1"/>
</dbReference>
<reference evidence="1 2" key="1">
    <citation type="submission" date="2020-12" db="EMBL/GenBank/DDBJ databases">
        <title>Halosimplex halophilum sp. nov. and Halosimplex salinum sp. nov., two new members of the genus Halosimplex.</title>
        <authorList>
            <person name="Cui H.L."/>
        </authorList>
    </citation>
    <scope>NUCLEOTIDE SEQUENCE [LARGE SCALE GENOMIC DNA]</scope>
    <source>
        <strain evidence="1 2">YGH94</strain>
    </source>
</reference>
<protein>
    <submittedName>
        <fullName evidence="1">Uncharacterized protein</fullName>
    </submittedName>
</protein>
<organism evidence="1 2">
    <name type="scientific">Halosimplex litoreum</name>
    <dbReference type="NCBI Taxonomy" id="1198301"/>
    <lineage>
        <taxon>Archaea</taxon>
        <taxon>Methanobacteriati</taxon>
        <taxon>Methanobacteriota</taxon>
        <taxon>Stenosarchaea group</taxon>
        <taxon>Halobacteria</taxon>
        <taxon>Halobacteriales</taxon>
        <taxon>Haloarculaceae</taxon>
        <taxon>Halosimplex</taxon>
    </lineage>
</organism>
<name>A0A7T3FVM4_9EURY</name>
<keyword evidence="2" id="KW-1185">Reference proteome</keyword>
<gene>
    <name evidence="1" type="ORF">I7X12_12415</name>
</gene>
<dbReference type="AlphaFoldDB" id="A0A7T3FVM4"/>
<sequence length="117" mass="13388">MTGGLEPSEEYDGRLTVHVLRDRDSKEKIVCHSYREAIETVRRKNESAVATKIEDRDGTIVFSSDEIDIDDWVVEWEDQMRSLAVDVDAHDCPYGNVACVSDDLCVQCKMDKVQDQY</sequence>
<dbReference type="Proteomes" id="UP000595001">
    <property type="component" value="Chromosome"/>
</dbReference>
<accession>A0A7T3FVM4</accession>
<evidence type="ECO:0000313" key="1">
    <source>
        <dbReference type="EMBL" id="QPV61564.1"/>
    </source>
</evidence>
<proteinExistence type="predicted"/>
<dbReference type="EMBL" id="CP065856">
    <property type="protein sequence ID" value="QPV61564.1"/>
    <property type="molecule type" value="Genomic_DNA"/>
</dbReference>